<protein>
    <submittedName>
        <fullName evidence="1">Uncharacterized protein</fullName>
    </submittedName>
</protein>
<dbReference type="AlphaFoldDB" id="Q7VAU8"/>
<dbReference type="HOGENOM" id="CLU_128733_0_0_3"/>
<keyword evidence="2" id="KW-1185">Reference proteome</keyword>
<dbReference type="PIRSF" id="PIRSF020893">
    <property type="entry name" value="UCP020893"/>
    <property type="match status" value="1"/>
</dbReference>
<dbReference type="OrthoDB" id="465343at2"/>
<dbReference type="PATRIC" id="fig|167539.5.peg.1422"/>
<dbReference type="EnsemblBacteria" id="AAQ00400">
    <property type="protein sequence ID" value="AAQ00400"/>
    <property type="gene ID" value="Pro_1356"/>
</dbReference>
<gene>
    <name evidence="1" type="ordered locus">Pro_1356</name>
</gene>
<proteinExistence type="predicted"/>
<dbReference type="Proteomes" id="UP000001420">
    <property type="component" value="Chromosome"/>
</dbReference>
<evidence type="ECO:0000313" key="1">
    <source>
        <dbReference type="EMBL" id="AAQ00400.1"/>
    </source>
</evidence>
<reference evidence="1 2" key="1">
    <citation type="journal article" date="2003" name="Proc. Natl. Acad. Sci. U.S.A.">
        <title>Genome sequence of the cyanobacterium Prochlorococcus marinus SS120, a nearly minimal oxyphototrophic genome.</title>
        <authorList>
            <person name="Dufresne A."/>
            <person name="Salanoubat M."/>
            <person name="Partensky F."/>
            <person name="Artiguenave F."/>
            <person name="Axmann I.M."/>
            <person name="Barbe V."/>
            <person name="Duprat S."/>
            <person name="Galperin M.Y."/>
            <person name="Koonin E.V."/>
            <person name="Le Gall F."/>
            <person name="Makarova K.S."/>
            <person name="Ostrowski M."/>
            <person name="Oztas S."/>
            <person name="Robert C."/>
            <person name="Rogozin I.B."/>
            <person name="Scanlan D.J."/>
            <person name="Tandeau de Marsac N."/>
            <person name="Weissenbach J."/>
            <person name="Wincker P."/>
            <person name="Wolf Y.I."/>
            <person name="Hess W.R."/>
        </authorList>
    </citation>
    <scope>NUCLEOTIDE SEQUENCE [LARGE SCALE GENOMIC DNA]</scope>
    <source>
        <strain evidence="2">SARG / CCMP1375 / SS120</strain>
    </source>
</reference>
<organism evidence="1 2">
    <name type="scientific">Prochlorococcus marinus (strain SARG / CCMP1375 / SS120)</name>
    <dbReference type="NCBI Taxonomy" id="167539"/>
    <lineage>
        <taxon>Bacteria</taxon>
        <taxon>Bacillati</taxon>
        <taxon>Cyanobacteriota</taxon>
        <taxon>Cyanophyceae</taxon>
        <taxon>Synechococcales</taxon>
        <taxon>Prochlorococcaceae</taxon>
        <taxon>Prochlorococcus</taxon>
    </lineage>
</organism>
<dbReference type="STRING" id="167539.Pro_1356"/>
<evidence type="ECO:0000313" key="2">
    <source>
        <dbReference type="Proteomes" id="UP000001420"/>
    </source>
</evidence>
<dbReference type="eggNOG" id="ENOG50314QQ">
    <property type="taxonomic scope" value="Bacteria"/>
</dbReference>
<dbReference type="KEGG" id="pma:Pro_1356"/>
<dbReference type="EMBL" id="AE017126">
    <property type="protein sequence ID" value="AAQ00400.1"/>
    <property type="molecule type" value="Genomic_DNA"/>
</dbReference>
<dbReference type="InterPro" id="IPR016780">
    <property type="entry name" value="UCP020893"/>
</dbReference>
<accession>Q7VAU8</accession>
<dbReference type="RefSeq" id="WP_011125507.1">
    <property type="nucleotide sequence ID" value="NC_005042.1"/>
</dbReference>
<sequence length="172" mass="19523">MDKQTPSFEEAMNAASLWCNAWEEGELSDEVLADRVAELVETINGARGFFVISLSSNSPLMDRLPEALIFRLRAAGDSVIDLTIRNLAMSTAMSLHHERDKNLEQKYNSEQIKRRCIELLRLLEPNSVKEKIEQLIQSISGEGCYGDFLKRWGYDEEQKKAIISSINSIVEN</sequence>
<name>Q7VAU8_PROMA</name>